<dbReference type="AlphaFoldDB" id="A0A5E4EPJ9"/>
<accession>A0A5E4EPJ9</accession>
<dbReference type="PANTHER" id="PTHR34778:SF2">
    <property type="entry name" value="OS02G0580700 PROTEIN"/>
    <property type="match status" value="1"/>
</dbReference>
<dbReference type="InterPro" id="IPR011990">
    <property type="entry name" value="TPR-like_helical_dom_sf"/>
</dbReference>
<evidence type="ECO:0000256" key="1">
    <source>
        <dbReference type="ARBA" id="ARBA00022737"/>
    </source>
</evidence>
<evidence type="ECO:0000313" key="4">
    <source>
        <dbReference type="EMBL" id="VVA16990.1"/>
    </source>
</evidence>
<evidence type="ECO:0000313" key="5">
    <source>
        <dbReference type="Proteomes" id="UP000327085"/>
    </source>
</evidence>
<feature type="region of interest" description="Disordered" evidence="3">
    <location>
        <begin position="243"/>
        <end position="264"/>
    </location>
</feature>
<dbReference type="FunCoup" id="A0A5E4EPJ9">
    <property type="interactions" value="581"/>
</dbReference>
<dbReference type="NCBIfam" id="TIGR00756">
    <property type="entry name" value="PPR"/>
    <property type="match status" value="1"/>
</dbReference>
<feature type="compositionally biased region" description="Polar residues" evidence="3">
    <location>
        <begin position="96"/>
        <end position="109"/>
    </location>
</feature>
<keyword evidence="1" id="KW-0677">Repeat</keyword>
<feature type="region of interest" description="Disordered" evidence="3">
    <location>
        <begin position="200"/>
        <end position="219"/>
    </location>
</feature>
<feature type="region of interest" description="Disordered" evidence="3">
    <location>
        <begin position="96"/>
        <end position="118"/>
    </location>
</feature>
<feature type="repeat" description="PPR" evidence="2">
    <location>
        <begin position="10"/>
        <end position="44"/>
    </location>
</feature>
<dbReference type="OMA" id="IMIETII"/>
<evidence type="ECO:0000256" key="2">
    <source>
        <dbReference type="PROSITE-ProRule" id="PRU00708"/>
    </source>
</evidence>
<gene>
    <name evidence="4" type="ORF">ALMOND_2B002747</name>
</gene>
<dbReference type="PROSITE" id="PS51375">
    <property type="entry name" value="PPR"/>
    <property type="match status" value="1"/>
</dbReference>
<dbReference type="Proteomes" id="UP000327085">
    <property type="component" value="Chromosome 5"/>
</dbReference>
<sequence length="460" mass="51939">MVEKRRCDHDEWTLEAVLSVYCVAGLVNECEEHFQEMRASGILPSVMCYCMMLAVYARNDSKDDVLESTKKIDELELQLQEAEDIVKDLREELSEAQTQLEKATKNQPQPLAGESLDSDTAAPGLMISQLSSQIDADRYYVPNPHFASLVMRSKEPELYRNGCTQRIRAFERNLLDENLSLSVLVDDAKNATFIRGDDEGKGMCNTPKPKVGNTHGLEKNQEQPKVMQLDGSHIQAPAFKSFQNKRKRAARYRRSKAPSCRYASKKSEDEIRKVTESVMTPKLLSDTTEMSTRSGCSNVTDNDAGFVRPCSVQKAMDNDKMIIEESELTRQECLSAEKLEILACKTDVEKDNRPLNKSDMRASDLDGGTASQLADNKFLIYTFCRKRKKEALSRPERLSLLDNDTLERKTGGTKCFSRAPEVKLIDRINLGKSTISTGCSSAYIFVREEVVEIEIWMDFA</sequence>
<dbReference type="PANTHER" id="PTHR34778">
    <property type="entry name" value="OS02G0580700 PROTEIN"/>
    <property type="match status" value="1"/>
</dbReference>
<dbReference type="InParanoid" id="A0A5E4EPJ9"/>
<feature type="compositionally biased region" description="Basic residues" evidence="3">
    <location>
        <begin position="243"/>
        <end position="256"/>
    </location>
</feature>
<name>A0A5E4EPJ9_PRUDU</name>
<dbReference type="Gramene" id="VVA16990">
    <property type="protein sequence ID" value="VVA16990"/>
    <property type="gene ID" value="Prudul26B002747"/>
</dbReference>
<proteinExistence type="predicted"/>
<dbReference type="Gene3D" id="1.25.40.10">
    <property type="entry name" value="Tetratricopeptide repeat domain"/>
    <property type="match status" value="1"/>
</dbReference>
<dbReference type="EMBL" id="CABIKO010000022">
    <property type="protein sequence ID" value="VVA16990.1"/>
    <property type="molecule type" value="Genomic_DNA"/>
</dbReference>
<reference evidence="5" key="1">
    <citation type="journal article" date="2020" name="Plant J.">
        <title>Transposons played a major role in the diversification between the closely related almond and peach genomes: results from the almond genome sequence.</title>
        <authorList>
            <person name="Alioto T."/>
            <person name="Alexiou K.G."/>
            <person name="Bardil A."/>
            <person name="Barteri F."/>
            <person name="Castanera R."/>
            <person name="Cruz F."/>
            <person name="Dhingra A."/>
            <person name="Duval H."/>
            <person name="Fernandez I Marti A."/>
            <person name="Frias L."/>
            <person name="Galan B."/>
            <person name="Garcia J.L."/>
            <person name="Howad W."/>
            <person name="Gomez-Garrido J."/>
            <person name="Gut M."/>
            <person name="Julca I."/>
            <person name="Morata J."/>
            <person name="Puigdomenech P."/>
            <person name="Ribeca P."/>
            <person name="Rubio Cabetas M.J."/>
            <person name="Vlasova A."/>
            <person name="Wirthensohn M."/>
            <person name="Garcia-Mas J."/>
            <person name="Gabaldon T."/>
            <person name="Casacuberta J.M."/>
            <person name="Arus P."/>
        </authorList>
    </citation>
    <scope>NUCLEOTIDE SEQUENCE [LARGE SCALE GENOMIC DNA]</scope>
    <source>
        <strain evidence="5">cv. Texas</strain>
    </source>
</reference>
<evidence type="ECO:0000256" key="3">
    <source>
        <dbReference type="SAM" id="MobiDB-lite"/>
    </source>
</evidence>
<dbReference type="InterPro" id="IPR002885">
    <property type="entry name" value="PPR_rpt"/>
</dbReference>
<organism evidence="4 5">
    <name type="scientific">Prunus dulcis</name>
    <name type="common">Almond</name>
    <name type="synonym">Amygdalus dulcis</name>
    <dbReference type="NCBI Taxonomy" id="3755"/>
    <lineage>
        <taxon>Eukaryota</taxon>
        <taxon>Viridiplantae</taxon>
        <taxon>Streptophyta</taxon>
        <taxon>Embryophyta</taxon>
        <taxon>Tracheophyta</taxon>
        <taxon>Spermatophyta</taxon>
        <taxon>Magnoliopsida</taxon>
        <taxon>eudicotyledons</taxon>
        <taxon>Gunneridae</taxon>
        <taxon>Pentapetalae</taxon>
        <taxon>rosids</taxon>
        <taxon>fabids</taxon>
        <taxon>Rosales</taxon>
        <taxon>Rosaceae</taxon>
        <taxon>Amygdaloideae</taxon>
        <taxon>Amygdaleae</taxon>
        <taxon>Prunus</taxon>
    </lineage>
</organism>
<protein>
    <submittedName>
        <fullName evidence="4">PREDICTED: pentatricopeptide repeat-containing</fullName>
    </submittedName>
</protein>